<keyword evidence="2" id="KW-1185">Reference proteome</keyword>
<dbReference type="InterPro" id="IPR058231">
    <property type="entry name" value="MG284-like_C"/>
</dbReference>
<evidence type="ECO:0000313" key="1">
    <source>
        <dbReference type="EMBL" id="SJZ45812.1"/>
    </source>
</evidence>
<dbReference type="Proteomes" id="UP000190389">
    <property type="component" value="Unassembled WGS sequence"/>
</dbReference>
<dbReference type="STRING" id="171291.SAMN02745154_00180"/>
<gene>
    <name evidence="1" type="ORF">SAMN02745154_00180</name>
</gene>
<protein>
    <submittedName>
        <fullName evidence="1">Uncharacterized protein</fullName>
    </submittedName>
</protein>
<organism evidence="1 2">
    <name type="scientific">Mycoplasmopsis verecunda</name>
    <dbReference type="NCBI Taxonomy" id="171291"/>
    <lineage>
        <taxon>Bacteria</taxon>
        <taxon>Bacillati</taxon>
        <taxon>Mycoplasmatota</taxon>
        <taxon>Mycoplasmoidales</taxon>
        <taxon>Metamycoplasmataceae</taxon>
        <taxon>Mycoplasmopsis</taxon>
    </lineage>
</organism>
<proteinExistence type="predicted"/>
<dbReference type="OrthoDB" id="401392at2"/>
<dbReference type="NCBIfam" id="NF045770">
    <property type="entry name" value="MPN403_MG284_C"/>
    <property type="match status" value="1"/>
</dbReference>
<name>A0A1T4KTP9_9BACT</name>
<dbReference type="RefSeq" id="WP_078746931.1">
    <property type="nucleotide sequence ID" value="NZ_CP137850.1"/>
</dbReference>
<accession>A0A1T4KTP9</accession>
<reference evidence="2" key="1">
    <citation type="submission" date="2017-02" db="EMBL/GenBank/DDBJ databases">
        <authorList>
            <person name="Varghese N."/>
            <person name="Submissions S."/>
        </authorList>
    </citation>
    <scope>NUCLEOTIDE SEQUENCE [LARGE SCALE GENOMIC DNA]</scope>
    <source>
        <strain evidence="2">ATCC 27862</strain>
    </source>
</reference>
<evidence type="ECO:0000313" key="2">
    <source>
        <dbReference type="Proteomes" id="UP000190389"/>
    </source>
</evidence>
<dbReference type="EMBL" id="FUXF01000004">
    <property type="protein sequence ID" value="SJZ45812.1"/>
    <property type="molecule type" value="Genomic_DNA"/>
</dbReference>
<sequence length="172" mass="20877">MEKNKKNIKDMSLTNDDDIKTDIDLFQELAEDRDIEKLQQLYKINMINTKFLYDTITSIIKNMVEVKKINNMKNKMKLTFLWIQYINSRDLRIKKEIEELEVYCKNPPSVFNYILSIMSKENAWLIHKIFLDTETSNDKYWYKKYFSKTTFYKKKQIAIMEFGRYLLQTSDD</sequence>
<dbReference type="AlphaFoldDB" id="A0A1T4KTP9"/>